<organism evidence="3 4">
    <name type="scientific">Pelagomonas calceolata</name>
    <dbReference type="NCBI Taxonomy" id="35677"/>
    <lineage>
        <taxon>Eukaryota</taxon>
        <taxon>Sar</taxon>
        <taxon>Stramenopiles</taxon>
        <taxon>Ochrophyta</taxon>
        <taxon>Pelagophyceae</taxon>
        <taxon>Pelagomonadales</taxon>
        <taxon>Pelagomonadaceae</taxon>
        <taxon>Pelagomonas</taxon>
    </lineage>
</organism>
<evidence type="ECO:0000313" key="3">
    <source>
        <dbReference type="EMBL" id="CAH0375892.1"/>
    </source>
</evidence>
<feature type="chain" id="PRO_5035292673" evidence="2">
    <location>
        <begin position="19"/>
        <end position="359"/>
    </location>
</feature>
<dbReference type="EMBL" id="CAKKNE010000005">
    <property type="protein sequence ID" value="CAH0375892.1"/>
    <property type="molecule type" value="Genomic_DNA"/>
</dbReference>
<dbReference type="InterPro" id="IPR036410">
    <property type="entry name" value="HSP_DnaJ_Cys-rich_dom_sf"/>
</dbReference>
<feature type="region of interest" description="Disordered" evidence="1">
    <location>
        <begin position="247"/>
        <end position="267"/>
    </location>
</feature>
<reference evidence="3" key="1">
    <citation type="submission" date="2021-11" db="EMBL/GenBank/DDBJ databases">
        <authorList>
            <consortium name="Genoscope - CEA"/>
            <person name="William W."/>
        </authorList>
    </citation>
    <scope>NUCLEOTIDE SEQUENCE</scope>
</reference>
<sequence length="359" mass="37643">MMNIQALIASWLLHQTTAFLRPPLPSAAVRRALLGEGVIGEGVLDAAAAPQRIGEGIIDAAPIVEAPRLIGEGVVLDAVPDASPINAGSLLLLAAVAVAGVAAFVSQNFEPNPDMQRVEPSPSAYDAPQPEIIFADRTAPQPEALFADRTYYVVRWRSRRDTVYEGLNSVAESAKAGTDVSVRCISLMEANALTRRLVKADPGVAAQTFKITGSTVTALAPGGGSSTGSAEDEAWVGDFTDIVTGATPAPVGGTVPVPGSAPVSTDDDRQAIWDDLAQDEAEREAAEARTDVDEQWSKYLESLRVTKGEIDSVVIGGVDGPAPCRLCNGKGYRVLFGGRGAKEAPCEWCGGRGYEEEDS</sequence>
<evidence type="ECO:0000313" key="4">
    <source>
        <dbReference type="Proteomes" id="UP000789595"/>
    </source>
</evidence>
<keyword evidence="2" id="KW-0732">Signal</keyword>
<dbReference type="SUPFAM" id="SSF57938">
    <property type="entry name" value="DnaJ/Hsp40 cysteine-rich domain"/>
    <property type="match status" value="1"/>
</dbReference>
<dbReference type="AlphaFoldDB" id="A0A8J2X0J8"/>
<comment type="caution">
    <text evidence="3">The sequence shown here is derived from an EMBL/GenBank/DDBJ whole genome shotgun (WGS) entry which is preliminary data.</text>
</comment>
<evidence type="ECO:0000256" key="2">
    <source>
        <dbReference type="SAM" id="SignalP"/>
    </source>
</evidence>
<keyword evidence="4" id="KW-1185">Reference proteome</keyword>
<feature type="signal peptide" evidence="2">
    <location>
        <begin position="1"/>
        <end position="18"/>
    </location>
</feature>
<feature type="compositionally biased region" description="Low complexity" evidence="1">
    <location>
        <begin position="247"/>
        <end position="264"/>
    </location>
</feature>
<gene>
    <name evidence="3" type="ORF">PECAL_5P04400</name>
</gene>
<dbReference type="Proteomes" id="UP000789595">
    <property type="component" value="Unassembled WGS sequence"/>
</dbReference>
<protein>
    <submittedName>
        <fullName evidence="3">Uncharacterized protein</fullName>
    </submittedName>
</protein>
<accession>A0A8J2X0J8</accession>
<evidence type="ECO:0000256" key="1">
    <source>
        <dbReference type="SAM" id="MobiDB-lite"/>
    </source>
</evidence>
<name>A0A8J2X0J8_9STRA</name>
<proteinExistence type="predicted"/>